<gene>
    <name evidence="2" type="ORF">BC742_2086</name>
</gene>
<feature type="transmembrane region" description="Helical" evidence="1">
    <location>
        <begin position="297"/>
        <end position="315"/>
    </location>
</feature>
<dbReference type="RefSeq" id="WP_022599690.1">
    <property type="nucleotide sequence ID" value="NZ_KI440779.1"/>
</dbReference>
<keyword evidence="1" id="KW-0472">Membrane</keyword>
<feature type="transmembrane region" description="Helical" evidence="1">
    <location>
        <begin position="403"/>
        <end position="420"/>
    </location>
</feature>
<evidence type="ECO:0000313" key="2">
    <source>
        <dbReference type="EMBL" id="RKT50546.1"/>
    </source>
</evidence>
<feature type="transmembrane region" description="Helical" evidence="1">
    <location>
        <begin position="327"/>
        <end position="349"/>
    </location>
</feature>
<feature type="transmembrane region" description="Helical" evidence="1">
    <location>
        <begin position="59"/>
        <end position="77"/>
    </location>
</feature>
<dbReference type="GeneID" id="92929784"/>
<organism evidence="2 3">
    <name type="scientific">Coprobacter fastidiosus NSB1 = JCM 33896</name>
    <dbReference type="NCBI Taxonomy" id="1349822"/>
    <lineage>
        <taxon>Bacteria</taxon>
        <taxon>Pseudomonadati</taxon>
        <taxon>Bacteroidota</taxon>
        <taxon>Bacteroidia</taxon>
        <taxon>Bacteroidales</taxon>
        <taxon>Barnesiellaceae</taxon>
        <taxon>Coprobacter</taxon>
    </lineage>
</organism>
<comment type="caution">
    <text evidence="2">The sequence shown here is derived from an EMBL/GenBank/DDBJ whole genome shotgun (WGS) entry which is preliminary data.</text>
</comment>
<keyword evidence="3" id="KW-1185">Reference proteome</keyword>
<accession>A0A495VME0</accession>
<keyword evidence="1" id="KW-1133">Transmembrane helix</keyword>
<feature type="transmembrane region" description="Helical" evidence="1">
    <location>
        <begin position="176"/>
        <end position="196"/>
    </location>
</feature>
<dbReference type="Proteomes" id="UP000269493">
    <property type="component" value="Unassembled WGS sequence"/>
</dbReference>
<feature type="transmembrane region" description="Helical" evidence="1">
    <location>
        <begin position="115"/>
        <end position="136"/>
    </location>
</feature>
<reference evidence="2 3" key="1">
    <citation type="submission" date="2018-10" db="EMBL/GenBank/DDBJ databases">
        <title>Genomic Encyclopedia of Archaeal and Bacterial Type Strains, Phase II (KMG-II): from individual species to whole genera.</title>
        <authorList>
            <person name="Goeker M."/>
        </authorList>
    </citation>
    <scope>NUCLEOTIDE SEQUENCE [LARGE SCALE GENOMIC DNA]</scope>
    <source>
        <strain evidence="2 3">NSB1</strain>
    </source>
</reference>
<keyword evidence="1" id="KW-0812">Transmembrane</keyword>
<dbReference type="InterPro" id="IPR043745">
    <property type="entry name" value="DUF5690"/>
</dbReference>
<feature type="transmembrane region" description="Helical" evidence="1">
    <location>
        <begin position="229"/>
        <end position="249"/>
    </location>
</feature>
<dbReference type="Pfam" id="PF18943">
    <property type="entry name" value="DUF5690"/>
    <property type="match status" value="1"/>
</dbReference>
<dbReference type="SUPFAM" id="SSF103473">
    <property type="entry name" value="MFS general substrate transporter"/>
    <property type="match status" value="1"/>
</dbReference>
<dbReference type="OrthoDB" id="182994at2"/>
<sequence length="455" mass="50859">MVTDSKTTIISKKKLSDFLFILWAGGAALLSYSLVYALRKPFTAATFDGLDFFGMDYKTATSIVQISGYLISKLIGIKLISELKKENRLKFIISSVAVAELSLILFGALPRPFNVFALFFNGLSLGCMWGVIFSFLEGRRVTDLLASLMGLSIAISSGTAKSIGLFVMNNLGIGEFWMPALIGAFAFPLLSVLGWLMTCMPQPTKEDIEQRTERVTLDGKARINIFKNFMPVLVMLFFANLFITVLQDIKEDFLVKILDIKTAGLSSWAFAKVDASVTVIILLMFGLMSLIKSNIKVLCFLLGLVSCGTATLSFIAFNYNSLQISPIIWLFLQSLSLYTVYLSFQTIFFDRFIACFKIKGNVGFFIITLDFIGYTGTVLVLIFKEFLNPDINWLEFYNFMSGYVGIICCIVFCGSAIYIIQRYKKERLPENKKSISADSTKNDSENVLIIRSQTI</sequence>
<dbReference type="EMBL" id="RBXN01000007">
    <property type="protein sequence ID" value="RKT50546.1"/>
    <property type="molecule type" value="Genomic_DNA"/>
</dbReference>
<protein>
    <recommendedName>
        <fullName evidence="4">MFS transporter</fullName>
    </recommendedName>
</protein>
<dbReference type="AlphaFoldDB" id="A0A495VME0"/>
<feature type="transmembrane region" description="Helical" evidence="1">
    <location>
        <begin position="269"/>
        <end position="290"/>
    </location>
</feature>
<proteinExistence type="predicted"/>
<dbReference type="InterPro" id="IPR036259">
    <property type="entry name" value="MFS_trans_sf"/>
</dbReference>
<evidence type="ECO:0000313" key="3">
    <source>
        <dbReference type="Proteomes" id="UP000269493"/>
    </source>
</evidence>
<name>A0A495VME0_9BACT</name>
<feature type="transmembrane region" description="Helical" evidence="1">
    <location>
        <begin position="20"/>
        <end position="39"/>
    </location>
</feature>
<feature type="transmembrane region" description="Helical" evidence="1">
    <location>
        <begin position="148"/>
        <end position="170"/>
    </location>
</feature>
<evidence type="ECO:0000256" key="1">
    <source>
        <dbReference type="SAM" id="Phobius"/>
    </source>
</evidence>
<feature type="transmembrane region" description="Helical" evidence="1">
    <location>
        <begin position="89"/>
        <end position="109"/>
    </location>
</feature>
<evidence type="ECO:0008006" key="4">
    <source>
        <dbReference type="Google" id="ProtNLM"/>
    </source>
</evidence>
<feature type="transmembrane region" description="Helical" evidence="1">
    <location>
        <begin position="361"/>
        <end position="383"/>
    </location>
</feature>